<dbReference type="PANTHER" id="PTHR43386:SF1">
    <property type="entry name" value="D,D-DIPEPTIDE TRANSPORT SYSTEM PERMEASE PROTEIN DDPC-RELATED"/>
    <property type="match status" value="1"/>
</dbReference>
<evidence type="ECO:0000256" key="5">
    <source>
        <dbReference type="ARBA" id="ARBA00022989"/>
    </source>
</evidence>
<evidence type="ECO:0000256" key="4">
    <source>
        <dbReference type="ARBA" id="ARBA00022692"/>
    </source>
</evidence>
<keyword evidence="4 7" id="KW-0812">Transmembrane</keyword>
<evidence type="ECO:0000313" key="9">
    <source>
        <dbReference type="EMBL" id="MFB9531780.1"/>
    </source>
</evidence>
<feature type="domain" description="ABC transmembrane type-1" evidence="8">
    <location>
        <begin position="75"/>
        <end position="263"/>
    </location>
</feature>
<dbReference type="Proteomes" id="UP001589646">
    <property type="component" value="Unassembled WGS sequence"/>
</dbReference>
<keyword evidence="5 7" id="KW-1133">Transmembrane helix</keyword>
<keyword evidence="10" id="KW-1185">Reference proteome</keyword>
<dbReference type="EMBL" id="JBHMCE010000012">
    <property type="protein sequence ID" value="MFB9531780.1"/>
    <property type="molecule type" value="Genomic_DNA"/>
</dbReference>
<evidence type="ECO:0000259" key="8">
    <source>
        <dbReference type="PROSITE" id="PS50928"/>
    </source>
</evidence>
<dbReference type="Pfam" id="PF00528">
    <property type="entry name" value="BPD_transp_1"/>
    <property type="match status" value="1"/>
</dbReference>
<feature type="transmembrane region" description="Helical" evidence="7">
    <location>
        <begin position="75"/>
        <end position="94"/>
    </location>
</feature>
<evidence type="ECO:0000256" key="1">
    <source>
        <dbReference type="ARBA" id="ARBA00004651"/>
    </source>
</evidence>
<feature type="transmembrane region" description="Helical" evidence="7">
    <location>
        <begin position="189"/>
        <end position="218"/>
    </location>
</feature>
<feature type="transmembrane region" description="Helical" evidence="7">
    <location>
        <begin position="136"/>
        <end position="154"/>
    </location>
</feature>
<proteinExistence type="inferred from homology"/>
<dbReference type="InterPro" id="IPR050366">
    <property type="entry name" value="BP-dependent_transpt_permease"/>
</dbReference>
<organism evidence="9 10">
    <name type="scientific">Nonomuraea roseola</name>
    <dbReference type="NCBI Taxonomy" id="46179"/>
    <lineage>
        <taxon>Bacteria</taxon>
        <taxon>Bacillati</taxon>
        <taxon>Actinomycetota</taxon>
        <taxon>Actinomycetes</taxon>
        <taxon>Streptosporangiales</taxon>
        <taxon>Streptosporangiaceae</taxon>
        <taxon>Nonomuraea</taxon>
    </lineage>
</organism>
<comment type="caution">
    <text evidence="9">The sequence shown here is derived from an EMBL/GenBank/DDBJ whole genome shotgun (WGS) entry which is preliminary data.</text>
</comment>
<dbReference type="SUPFAM" id="SSF161098">
    <property type="entry name" value="MetI-like"/>
    <property type="match status" value="1"/>
</dbReference>
<evidence type="ECO:0000256" key="2">
    <source>
        <dbReference type="ARBA" id="ARBA00022448"/>
    </source>
</evidence>
<feature type="transmembrane region" description="Helical" evidence="7">
    <location>
        <begin position="12"/>
        <end position="32"/>
    </location>
</feature>
<keyword evidence="2 7" id="KW-0813">Transport</keyword>
<evidence type="ECO:0000256" key="3">
    <source>
        <dbReference type="ARBA" id="ARBA00022475"/>
    </source>
</evidence>
<protein>
    <submittedName>
        <fullName evidence="9">ABC transporter permease</fullName>
    </submittedName>
</protein>
<dbReference type="InterPro" id="IPR000515">
    <property type="entry name" value="MetI-like"/>
</dbReference>
<name>A0ABV5Q8H5_9ACTN</name>
<dbReference type="CDD" id="cd06261">
    <property type="entry name" value="TM_PBP2"/>
    <property type="match status" value="1"/>
</dbReference>
<dbReference type="PANTHER" id="PTHR43386">
    <property type="entry name" value="OLIGOPEPTIDE TRANSPORT SYSTEM PERMEASE PROTEIN APPC"/>
    <property type="match status" value="1"/>
</dbReference>
<keyword evidence="3" id="KW-1003">Cell membrane</keyword>
<dbReference type="Gene3D" id="1.10.3720.10">
    <property type="entry name" value="MetI-like"/>
    <property type="match status" value="1"/>
</dbReference>
<feature type="transmembrane region" description="Helical" evidence="7">
    <location>
        <begin position="106"/>
        <end position="130"/>
    </location>
</feature>
<gene>
    <name evidence="9" type="ORF">ACFFRN_34705</name>
</gene>
<dbReference type="PROSITE" id="PS50928">
    <property type="entry name" value="ABC_TM1"/>
    <property type="match status" value="1"/>
</dbReference>
<evidence type="ECO:0000313" key="10">
    <source>
        <dbReference type="Proteomes" id="UP001589646"/>
    </source>
</evidence>
<reference evidence="9 10" key="1">
    <citation type="submission" date="2024-09" db="EMBL/GenBank/DDBJ databases">
        <authorList>
            <person name="Sun Q."/>
            <person name="Mori K."/>
        </authorList>
    </citation>
    <scope>NUCLEOTIDE SEQUENCE [LARGE SCALE GENOMIC DNA]</scope>
    <source>
        <strain evidence="9 10">JCM 3323</strain>
    </source>
</reference>
<accession>A0ABV5Q8H5</accession>
<sequence>MFKTFLDSGKVRVGLTLFVLSILLAVFGPWLASVSPRAIDYNALGAAPGGAHLLGTTAAGEDVLAQLLVGARGSVVVGLITGLVSTGLAVVVGITGGFSGGRTDKVLTVVTNVMLTLPGLPLILIIAGYLPEPGPVTIGILLGVLGWSASARYLRAQTMSLRNRDFVAAMRMVGESRVRLVFSEVLPHLTGLISALFLAGVVGGVLGEAALAFLGVVIPDSVSWGSMISESQQQSALLRGMWWWFGPPGLCIALLGAAIALLNFGIDEVTNPRLRRVRA</sequence>
<dbReference type="InterPro" id="IPR035906">
    <property type="entry name" value="MetI-like_sf"/>
</dbReference>
<dbReference type="RefSeq" id="WP_346130747.1">
    <property type="nucleotide sequence ID" value="NZ_BAAAXC010000015.1"/>
</dbReference>
<comment type="subcellular location">
    <subcellularLocation>
        <location evidence="1 7">Cell membrane</location>
        <topology evidence="1 7">Multi-pass membrane protein</topology>
    </subcellularLocation>
</comment>
<comment type="similarity">
    <text evidence="7">Belongs to the binding-protein-dependent transport system permease family.</text>
</comment>
<evidence type="ECO:0000256" key="7">
    <source>
        <dbReference type="RuleBase" id="RU363032"/>
    </source>
</evidence>
<feature type="transmembrane region" description="Helical" evidence="7">
    <location>
        <begin position="241"/>
        <end position="266"/>
    </location>
</feature>
<keyword evidence="6 7" id="KW-0472">Membrane</keyword>
<evidence type="ECO:0000256" key="6">
    <source>
        <dbReference type="ARBA" id="ARBA00023136"/>
    </source>
</evidence>